<feature type="transmembrane region" description="Helical" evidence="1">
    <location>
        <begin position="291"/>
        <end position="311"/>
    </location>
</feature>
<feature type="transmembrane region" description="Helical" evidence="1">
    <location>
        <begin position="343"/>
        <end position="361"/>
    </location>
</feature>
<feature type="transmembrane region" description="Helical" evidence="1">
    <location>
        <begin position="101"/>
        <end position="120"/>
    </location>
</feature>
<name>A0A849L4Y8_9RHOB</name>
<sequence length="520" mass="53574">MADVAQATQMRGRLAEARLPLLGAVAALGVFAAFQFLGVLRAGRFDYPLDDVYIHLTIAREIASGGYGINAGEITSAASSILYPFLLVPFAGTGLHVWMPLAWNLGAVLAAGWLWGLLVARAFHGTAQARRLGIYLTLVGPLAVNVPGAGFAGMEHALHGAVTLAVLVGLVDFLRGGRIGVLLVAGILLGPLLRYEGLAPSLAACGVLALRGRFGAGVMLGAMAVLPVLAFSAFLMSNGLAPLPNSVLAKLSGAGPWADLVEKLSALPGQMLFLATVLCGVLALRRSELRLLALAGAAVGVAHLLFGKFGLADRYEHYAMVFTLGALVAAAAPILSASRLGPVLAFVPLVALTVFYSGGLASRGQWSPAAIHLQQAQMARFARDHAGGAVAVNDIGYVGYSGGVPVLDLWGLASAEALAARRTGAAPGWAGPLAEARGVTVAMVYAEFLSPALPAGWPALGALVLDEDIPPGHVSGRAVTFYATDPADAPRLRAELRSFAAGLPAGATFRFFDPEESVDG</sequence>
<dbReference type="Proteomes" id="UP000572377">
    <property type="component" value="Unassembled WGS sequence"/>
</dbReference>
<evidence type="ECO:0008006" key="4">
    <source>
        <dbReference type="Google" id="ProtNLM"/>
    </source>
</evidence>
<protein>
    <recommendedName>
        <fullName evidence="4">DUF2029 domain-containing protein</fullName>
    </recommendedName>
</protein>
<dbReference type="EMBL" id="JABFBC010000002">
    <property type="protein sequence ID" value="NNU81323.1"/>
    <property type="molecule type" value="Genomic_DNA"/>
</dbReference>
<feature type="transmembrane region" description="Helical" evidence="1">
    <location>
        <begin position="173"/>
        <end position="193"/>
    </location>
</feature>
<accession>A0A849L4Y8</accession>
<feature type="transmembrane region" description="Helical" evidence="1">
    <location>
        <begin position="214"/>
        <end position="236"/>
    </location>
</feature>
<dbReference type="RefSeq" id="WP_171326159.1">
    <property type="nucleotide sequence ID" value="NZ_JABFBC010000002.1"/>
</dbReference>
<evidence type="ECO:0000256" key="1">
    <source>
        <dbReference type="SAM" id="Phobius"/>
    </source>
</evidence>
<keyword evidence="1" id="KW-0812">Transmembrane</keyword>
<proteinExistence type="predicted"/>
<dbReference type="AlphaFoldDB" id="A0A849L4Y8"/>
<organism evidence="2 3">
    <name type="scientific">Halovulum dunhuangense</name>
    <dbReference type="NCBI Taxonomy" id="1505036"/>
    <lineage>
        <taxon>Bacteria</taxon>
        <taxon>Pseudomonadati</taxon>
        <taxon>Pseudomonadota</taxon>
        <taxon>Alphaproteobacteria</taxon>
        <taxon>Rhodobacterales</taxon>
        <taxon>Paracoccaceae</taxon>
        <taxon>Halovulum</taxon>
    </lineage>
</organism>
<gene>
    <name evidence="2" type="ORF">HMH01_12830</name>
</gene>
<keyword evidence="3" id="KW-1185">Reference proteome</keyword>
<feature type="transmembrane region" description="Helical" evidence="1">
    <location>
        <begin position="266"/>
        <end position="284"/>
    </location>
</feature>
<feature type="transmembrane region" description="Helical" evidence="1">
    <location>
        <begin position="21"/>
        <end position="40"/>
    </location>
</feature>
<keyword evidence="1" id="KW-0472">Membrane</keyword>
<evidence type="ECO:0000313" key="2">
    <source>
        <dbReference type="EMBL" id="NNU81323.1"/>
    </source>
</evidence>
<keyword evidence="1" id="KW-1133">Transmembrane helix</keyword>
<comment type="caution">
    <text evidence="2">The sequence shown here is derived from an EMBL/GenBank/DDBJ whole genome shotgun (WGS) entry which is preliminary data.</text>
</comment>
<feature type="transmembrane region" description="Helical" evidence="1">
    <location>
        <begin position="317"/>
        <end position="336"/>
    </location>
</feature>
<feature type="transmembrane region" description="Helical" evidence="1">
    <location>
        <begin position="132"/>
        <end position="153"/>
    </location>
</feature>
<reference evidence="2 3" key="1">
    <citation type="submission" date="2020-05" db="EMBL/GenBank/DDBJ databases">
        <title>Gimesia benthica sp. nov., a novel planctomycete isolated from a deep-sea water sample of the Northwest Indian Ocean.</title>
        <authorList>
            <person name="Wang J."/>
            <person name="Ruan C."/>
            <person name="Song L."/>
            <person name="Zhu Y."/>
            <person name="Li A."/>
            <person name="Zheng X."/>
            <person name="Wang L."/>
            <person name="Lu Z."/>
            <person name="Huang Y."/>
            <person name="Du W."/>
            <person name="Zhou Y."/>
            <person name="Huang L."/>
            <person name="Dai X."/>
        </authorList>
    </citation>
    <scope>NUCLEOTIDE SEQUENCE [LARGE SCALE GENOMIC DNA]</scope>
    <source>
        <strain evidence="2 3">YYQ-30</strain>
    </source>
</reference>
<evidence type="ECO:0000313" key="3">
    <source>
        <dbReference type="Proteomes" id="UP000572377"/>
    </source>
</evidence>